<keyword evidence="3" id="KW-0815">Transposition</keyword>
<gene>
    <name evidence="8" type="ORF">A8139_14940</name>
</gene>
<name>A0A2Z4PUK6_9GAMM</name>
<dbReference type="InterPro" id="IPR047959">
    <property type="entry name" value="Transpos_IS5"/>
</dbReference>
<comment type="function">
    <text evidence="1">Involved in the transposition of the insertion sequence IS5.</text>
</comment>
<dbReference type="GO" id="GO:0004803">
    <property type="term" value="F:transposase activity"/>
    <property type="evidence" value="ECO:0007669"/>
    <property type="project" value="InterPro"/>
</dbReference>
<evidence type="ECO:0000313" key="9">
    <source>
        <dbReference type="Proteomes" id="UP000249898"/>
    </source>
</evidence>
<accession>A0A2Z4PUK6</accession>
<protein>
    <submittedName>
        <fullName evidence="8">Transposase</fullName>
    </submittedName>
</protein>
<evidence type="ECO:0000256" key="3">
    <source>
        <dbReference type="ARBA" id="ARBA00022578"/>
    </source>
</evidence>
<proteinExistence type="inferred from homology"/>
<evidence type="ECO:0000259" key="7">
    <source>
        <dbReference type="Pfam" id="PF05598"/>
    </source>
</evidence>
<dbReference type="PANTHER" id="PTHR35604">
    <property type="entry name" value="TRANSPOSASE INSH FOR INSERTION SEQUENCE ELEMENT IS5A-RELATED"/>
    <property type="match status" value="1"/>
</dbReference>
<evidence type="ECO:0000256" key="1">
    <source>
        <dbReference type="ARBA" id="ARBA00003544"/>
    </source>
</evidence>
<comment type="similarity">
    <text evidence="2">Belongs to the transposase 11 family.</text>
</comment>
<evidence type="ECO:0000256" key="2">
    <source>
        <dbReference type="ARBA" id="ARBA00010075"/>
    </source>
</evidence>
<dbReference type="PANTHER" id="PTHR35604:SF2">
    <property type="entry name" value="TRANSPOSASE INSH FOR INSERTION SEQUENCE ELEMENT IS5A-RELATED"/>
    <property type="match status" value="1"/>
</dbReference>
<evidence type="ECO:0000256" key="5">
    <source>
        <dbReference type="ARBA" id="ARBA00023172"/>
    </source>
</evidence>
<dbReference type="RefSeq" id="WP_112139380.1">
    <property type="nucleotide sequence ID" value="NZ_CP016181.1"/>
</dbReference>
<dbReference type="Pfam" id="PF01609">
    <property type="entry name" value="DDE_Tnp_1"/>
    <property type="match status" value="1"/>
</dbReference>
<feature type="domain" description="Transposase InsH N-terminal" evidence="7">
    <location>
        <begin position="18"/>
        <end position="110"/>
    </location>
</feature>
<dbReference type="OrthoDB" id="9774608at2"/>
<dbReference type="NCBIfam" id="NF033581">
    <property type="entry name" value="transpos_IS5_4"/>
    <property type="match status" value="1"/>
</dbReference>
<dbReference type="EMBL" id="CP016181">
    <property type="protein sequence ID" value="AWY01127.1"/>
    <property type="molecule type" value="Genomic_DNA"/>
</dbReference>
<organism evidence="8 9">
    <name type="scientific">Marinomonas primoryensis</name>
    <dbReference type="NCBI Taxonomy" id="178399"/>
    <lineage>
        <taxon>Bacteria</taxon>
        <taxon>Pseudomonadati</taxon>
        <taxon>Pseudomonadota</taxon>
        <taxon>Gammaproteobacteria</taxon>
        <taxon>Oceanospirillales</taxon>
        <taxon>Oceanospirillaceae</taxon>
        <taxon>Marinomonas</taxon>
    </lineage>
</organism>
<keyword evidence="5" id="KW-0233">DNA recombination</keyword>
<dbReference type="InterPro" id="IPR002559">
    <property type="entry name" value="Transposase_11"/>
</dbReference>
<dbReference type="Proteomes" id="UP000249898">
    <property type="component" value="Chromosome"/>
</dbReference>
<feature type="domain" description="Transposase IS4-like" evidence="6">
    <location>
        <begin position="137"/>
        <end position="311"/>
    </location>
</feature>
<dbReference type="AlphaFoldDB" id="A0A2Z4PUK6"/>
<dbReference type="Pfam" id="PF05598">
    <property type="entry name" value="DUF772"/>
    <property type="match status" value="1"/>
</dbReference>
<evidence type="ECO:0000259" key="6">
    <source>
        <dbReference type="Pfam" id="PF01609"/>
    </source>
</evidence>
<dbReference type="GO" id="GO:0006313">
    <property type="term" value="P:DNA transposition"/>
    <property type="evidence" value="ECO:0007669"/>
    <property type="project" value="InterPro"/>
</dbReference>
<evidence type="ECO:0000256" key="4">
    <source>
        <dbReference type="ARBA" id="ARBA00023125"/>
    </source>
</evidence>
<sequence>MLHQLTFADSEFNNKRRKTRKEIFLSRMNELMPWDQLEAVIEPFYPKPGNGRRPYQLSTMFRIHCMQHWYNMSDPAMEDALYEITSMRLFSGLSLDSPIPDHTTIMNFRHLLEKHKLSRQLFKEVNRWLSDAGIYLKEGTIVDATIIEAASSTKNKAKERDPEMHQTQKGKQWFFGLKAHIGVDARTGLTHSLSTTAANVHDITETANLLHGEECFVSADSGYRGAQKREELKGVKADWLIAEIPSKIRILKKHPRKNKQPIQTEYIKASIRAKVEHPFRIIKCQFGFRKAIYRGLAKNDSKLAMLFALANVFRVDQMIRAARG</sequence>
<dbReference type="InterPro" id="IPR008490">
    <property type="entry name" value="Transposase_InsH_N"/>
</dbReference>
<evidence type="ECO:0000313" key="8">
    <source>
        <dbReference type="EMBL" id="AWY01127.1"/>
    </source>
</evidence>
<reference evidence="8 9" key="1">
    <citation type="submission" date="2016-06" db="EMBL/GenBank/DDBJ databases">
        <title>The sequenced genome of the ice-adhering bacterium Marinomonas primoryensis, from Antarctica.</title>
        <authorList>
            <person name="Graham L."/>
            <person name="Vance T.D.R."/>
            <person name="Davies P.L."/>
        </authorList>
    </citation>
    <scope>NUCLEOTIDE SEQUENCE [LARGE SCALE GENOMIC DNA]</scope>
    <source>
        <strain evidence="8 9">AceL</strain>
    </source>
</reference>
<dbReference type="GO" id="GO:0003677">
    <property type="term" value="F:DNA binding"/>
    <property type="evidence" value="ECO:0007669"/>
    <property type="project" value="UniProtKB-KW"/>
</dbReference>
<keyword evidence="4" id="KW-0238">DNA-binding</keyword>